<keyword evidence="3" id="KW-1185">Reference proteome</keyword>
<evidence type="ECO:0000313" key="2">
    <source>
        <dbReference type="EMBL" id="CAL5999170.1"/>
    </source>
</evidence>
<name>A0ABP1HPE2_9EUKA</name>
<protein>
    <submittedName>
        <fullName evidence="2">Hypothetical_protein</fullName>
    </submittedName>
</protein>
<feature type="region of interest" description="Disordered" evidence="1">
    <location>
        <begin position="1"/>
        <end position="43"/>
    </location>
</feature>
<feature type="compositionally biased region" description="Acidic residues" evidence="1">
    <location>
        <begin position="1"/>
        <end position="18"/>
    </location>
</feature>
<gene>
    <name evidence="2" type="ORF">HINF_LOCUS16087</name>
</gene>
<sequence length="158" mass="19105">MSDYDEDYNDDCIDEDMSNNEYFVGKNNGSEQSEQYIESDLESEQYPSEEYANMIQYGIPEFFDCIFEPEWRYNEALELAEIVKSYFKDQWWKIVMGESCKFHNRQDMHQIAQFLTEYEIQDTRRSKPLKIILEYTSRIYELENGKNQKTQSLKIQQQ</sequence>
<reference evidence="2 3" key="1">
    <citation type="submission" date="2024-07" db="EMBL/GenBank/DDBJ databases">
        <authorList>
            <person name="Akdeniz Z."/>
        </authorList>
    </citation>
    <scope>NUCLEOTIDE SEQUENCE [LARGE SCALE GENOMIC DNA]</scope>
</reference>
<evidence type="ECO:0000256" key="1">
    <source>
        <dbReference type="SAM" id="MobiDB-lite"/>
    </source>
</evidence>
<evidence type="ECO:0000313" key="3">
    <source>
        <dbReference type="Proteomes" id="UP001642409"/>
    </source>
</evidence>
<proteinExistence type="predicted"/>
<accession>A0ABP1HPE2</accession>
<comment type="caution">
    <text evidence="2">The sequence shown here is derived from an EMBL/GenBank/DDBJ whole genome shotgun (WGS) entry which is preliminary data.</text>
</comment>
<dbReference type="EMBL" id="CAXDID020000039">
    <property type="protein sequence ID" value="CAL5999170.1"/>
    <property type="molecule type" value="Genomic_DNA"/>
</dbReference>
<feature type="compositionally biased region" description="Polar residues" evidence="1">
    <location>
        <begin position="27"/>
        <end position="36"/>
    </location>
</feature>
<organism evidence="2 3">
    <name type="scientific">Hexamita inflata</name>
    <dbReference type="NCBI Taxonomy" id="28002"/>
    <lineage>
        <taxon>Eukaryota</taxon>
        <taxon>Metamonada</taxon>
        <taxon>Diplomonadida</taxon>
        <taxon>Hexamitidae</taxon>
        <taxon>Hexamitinae</taxon>
        <taxon>Hexamita</taxon>
    </lineage>
</organism>
<dbReference type="Proteomes" id="UP001642409">
    <property type="component" value="Unassembled WGS sequence"/>
</dbReference>